<evidence type="ECO:0000313" key="2">
    <source>
        <dbReference type="Proteomes" id="UP000037997"/>
    </source>
</evidence>
<dbReference type="InterPro" id="IPR036412">
    <property type="entry name" value="HAD-like_sf"/>
</dbReference>
<proteinExistence type="predicted"/>
<gene>
    <name evidence="1" type="ORF">HPU229334_05515</name>
</gene>
<dbReference type="Pfam" id="PF08282">
    <property type="entry name" value="Hydrolase_3"/>
    <property type="match status" value="1"/>
</dbReference>
<dbReference type="InterPro" id="IPR023214">
    <property type="entry name" value="HAD_sf"/>
</dbReference>
<accession>A0A0N1EC71</accession>
<dbReference type="Gene3D" id="3.40.50.1000">
    <property type="entry name" value="HAD superfamily/HAD-like"/>
    <property type="match status" value="1"/>
</dbReference>
<dbReference type="Proteomes" id="UP000037997">
    <property type="component" value="Unassembled WGS sequence"/>
</dbReference>
<dbReference type="AlphaFoldDB" id="A0A0N1EC71"/>
<dbReference type="RefSeq" id="WP_054197893.1">
    <property type="nucleotide sequence ID" value="NZ_JNOC01000029.1"/>
</dbReference>
<comment type="caution">
    <text evidence="1">The sequence shown here is derived from an EMBL/GenBank/DDBJ whole genome shotgun (WGS) entry which is preliminary data.</text>
</comment>
<dbReference type="SUPFAM" id="SSF56784">
    <property type="entry name" value="HAD-like"/>
    <property type="match status" value="1"/>
</dbReference>
<dbReference type="NCBIfam" id="TIGR01689">
    <property type="entry name" value="EcbF-BcbF"/>
    <property type="match status" value="1"/>
</dbReference>
<evidence type="ECO:0000313" key="1">
    <source>
        <dbReference type="EMBL" id="KPH55984.1"/>
    </source>
</evidence>
<organism evidence="1 2">
    <name type="scientific">Helicobacter pullorum</name>
    <dbReference type="NCBI Taxonomy" id="35818"/>
    <lineage>
        <taxon>Bacteria</taxon>
        <taxon>Pseudomonadati</taxon>
        <taxon>Campylobacterota</taxon>
        <taxon>Epsilonproteobacteria</taxon>
        <taxon>Campylobacterales</taxon>
        <taxon>Helicobacteraceae</taxon>
        <taxon>Helicobacter</taxon>
    </lineage>
</organism>
<dbReference type="InterPro" id="IPR010039">
    <property type="entry name" value="EcbF_BcbF"/>
</dbReference>
<dbReference type="PATRIC" id="fig|35818.11.peg.1088"/>
<dbReference type="EMBL" id="JNOC01000029">
    <property type="protein sequence ID" value="KPH55984.1"/>
    <property type="molecule type" value="Genomic_DNA"/>
</dbReference>
<sequence length="133" mass="15458">MKNLILDLDGTLTIDEEEKDYINKRANIKVIAKLKEYKSQGFRITIYTSRNMRTFKGDIEKIKANTLPQILAWLEKHAVPYDDIVIGKPWCGFDGFYVDDKAIRPSEFSTLSYEEICSLLHKERSLHTAKETK</sequence>
<reference evidence="1 2" key="1">
    <citation type="submission" date="2014-06" db="EMBL/GenBank/DDBJ databases">
        <title>Helicobacter pullorum isolates in fresh chicken meat - phenotypic and genotypic features.</title>
        <authorList>
            <person name="Borges V."/>
            <person name="Santos A."/>
            <person name="Correia C.B."/>
            <person name="Saraiva M."/>
            <person name="Menard A."/>
            <person name="Vieira L."/>
            <person name="Sampaio D.A."/>
            <person name="Gomes J.P."/>
            <person name="Oleastro M."/>
        </authorList>
    </citation>
    <scope>NUCLEOTIDE SEQUENCE [LARGE SCALE GENOMIC DNA]</scope>
    <source>
        <strain evidence="1 2">229334/12</strain>
    </source>
</reference>
<name>A0A0N1EC71_9HELI</name>
<protein>
    <submittedName>
        <fullName evidence="1">Capsular biosynthesis protein</fullName>
    </submittedName>
</protein>